<dbReference type="Pfam" id="PF13409">
    <property type="entry name" value="GST_N_2"/>
    <property type="match status" value="1"/>
</dbReference>
<dbReference type="Pfam" id="PF00043">
    <property type="entry name" value="GST_C"/>
    <property type="match status" value="1"/>
</dbReference>
<dbReference type="SUPFAM" id="SSF47616">
    <property type="entry name" value="GST C-terminal domain-like"/>
    <property type="match status" value="1"/>
</dbReference>
<evidence type="ECO:0000259" key="5">
    <source>
        <dbReference type="PROSITE" id="PS50404"/>
    </source>
</evidence>
<dbReference type="PANTHER" id="PTHR43900:SF3">
    <property type="entry name" value="GLUTATHIONE S-TRANSFERASE RHO"/>
    <property type="match status" value="1"/>
</dbReference>
<dbReference type="InterPro" id="IPR036282">
    <property type="entry name" value="Glutathione-S-Trfase_C_sf"/>
</dbReference>
<evidence type="ECO:0000313" key="8">
    <source>
        <dbReference type="Proteomes" id="UP001497457"/>
    </source>
</evidence>
<keyword evidence="8" id="KW-1185">Reference proteome</keyword>
<comment type="similarity">
    <text evidence="1">Belongs to the GST superfamily. Phi family.</text>
</comment>
<evidence type="ECO:0000256" key="3">
    <source>
        <dbReference type="ARBA" id="ARBA00022679"/>
    </source>
</evidence>
<dbReference type="Gene3D" id="1.20.1050.10">
    <property type="match status" value="1"/>
</dbReference>
<evidence type="ECO:0000256" key="4">
    <source>
        <dbReference type="ARBA" id="ARBA00047960"/>
    </source>
</evidence>
<dbReference type="InterPro" id="IPR040079">
    <property type="entry name" value="Glutathione_S-Trfase"/>
</dbReference>
<evidence type="ECO:0000259" key="6">
    <source>
        <dbReference type="PROSITE" id="PS50405"/>
    </source>
</evidence>
<gene>
    <name evidence="7" type="ORF">URODEC1_LOCUS51178</name>
</gene>
<dbReference type="InterPro" id="IPR010987">
    <property type="entry name" value="Glutathione-S-Trfase_C-like"/>
</dbReference>
<dbReference type="PROSITE" id="PS50404">
    <property type="entry name" value="GST_NTER"/>
    <property type="match status" value="1"/>
</dbReference>
<dbReference type="AlphaFoldDB" id="A0ABC9A4J6"/>
<dbReference type="EC" id="2.5.1.18" evidence="2"/>
<protein>
    <recommendedName>
        <fullName evidence="2">glutathione transferase</fullName>
        <ecNumber evidence="2">2.5.1.18</ecNumber>
    </recommendedName>
</protein>
<dbReference type="InterPro" id="IPR004046">
    <property type="entry name" value="GST_C"/>
</dbReference>
<dbReference type="InterPro" id="IPR034347">
    <property type="entry name" value="GST_Phi_C"/>
</dbReference>
<comment type="catalytic activity">
    <reaction evidence="4">
        <text>RX + glutathione = an S-substituted glutathione + a halide anion + H(+)</text>
        <dbReference type="Rhea" id="RHEA:16437"/>
        <dbReference type="ChEBI" id="CHEBI:15378"/>
        <dbReference type="ChEBI" id="CHEBI:16042"/>
        <dbReference type="ChEBI" id="CHEBI:17792"/>
        <dbReference type="ChEBI" id="CHEBI:57925"/>
        <dbReference type="ChEBI" id="CHEBI:90779"/>
        <dbReference type="EC" id="2.5.1.18"/>
    </reaction>
</comment>
<dbReference type="InterPro" id="IPR036249">
    <property type="entry name" value="Thioredoxin-like_sf"/>
</dbReference>
<evidence type="ECO:0000256" key="2">
    <source>
        <dbReference type="ARBA" id="ARBA00012452"/>
    </source>
</evidence>
<dbReference type="SFLD" id="SFLDS00019">
    <property type="entry name" value="Glutathione_Transferase_(cytos"/>
    <property type="match status" value="1"/>
</dbReference>
<dbReference type="CDD" id="cd03187">
    <property type="entry name" value="GST_C_Phi"/>
    <property type="match status" value="1"/>
</dbReference>
<dbReference type="PANTHER" id="PTHR43900">
    <property type="entry name" value="GLUTATHIONE S-TRANSFERASE RHO"/>
    <property type="match status" value="1"/>
</dbReference>
<dbReference type="Proteomes" id="UP001497457">
    <property type="component" value="Chromosome 20rd"/>
</dbReference>
<proteinExistence type="inferred from homology"/>
<dbReference type="FunFam" id="1.20.1050.10:FF:000004">
    <property type="entry name" value="Glutathione S-transferase F2"/>
    <property type="match status" value="1"/>
</dbReference>
<dbReference type="GO" id="GO:0004364">
    <property type="term" value="F:glutathione transferase activity"/>
    <property type="evidence" value="ECO:0007669"/>
    <property type="project" value="UniProtKB-EC"/>
</dbReference>
<dbReference type="PROSITE" id="PS50405">
    <property type="entry name" value="GST_CTER"/>
    <property type="match status" value="1"/>
</dbReference>
<evidence type="ECO:0000313" key="7">
    <source>
        <dbReference type="EMBL" id="CAL4972285.1"/>
    </source>
</evidence>
<dbReference type="InterPro" id="IPR004045">
    <property type="entry name" value="Glutathione_S-Trfase_N"/>
</dbReference>
<dbReference type="SFLD" id="SFLDG00358">
    <property type="entry name" value="Main_(cytGST)"/>
    <property type="match status" value="1"/>
</dbReference>
<accession>A0ABC9A4J6</accession>
<reference evidence="7" key="1">
    <citation type="submission" date="2024-10" db="EMBL/GenBank/DDBJ databases">
        <authorList>
            <person name="Ryan C."/>
        </authorList>
    </citation>
    <scope>NUCLEOTIDE SEQUENCE [LARGE SCALE GENOMIC DNA]</scope>
</reference>
<evidence type="ECO:0000256" key="1">
    <source>
        <dbReference type="ARBA" id="ARBA00010128"/>
    </source>
</evidence>
<organism evidence="7 8">
    <name type="scientific">Urochloa decumbens</name>
    <dbReference type="NCBI Taxonomy" id="240449"/>
    <lineage>
        <taxon>Eukaryota</taxon>
        <taxon>Viridiplantae</taxon>
        <taxon>Streptophyta</taxon>
        <taxon>Embryophyta</taxon>
        <taxon>Tracheophyta</taxon>
        <taxon>Spermatophyta</taxon>
        <taxon>Magnoliopsida</taxon>
        <taxon>Liliopsida</taxon>
        <taxon>Poales</taxon>
        <taxon>Poaceae</taxon>
        <taxon>PACMAD clade</taxon>
        <taxon>Panicoideae</taxon>
        <taxon>Panicodae</taxon>
        <taxon>Paniceae</taxon>
        <taxon>Melinidinae</taxon>
        <taxon>Urochloa</taxon>
    </lineage>
</organism>
<feature type="domain" description="GST C-terminal" evidence="6">
    <location>
        <begin position="133"/>
        <end position="262"/>
    </location>
</feature>
<feature type="domain" description="GST N-terminal" evidence="5">
    <location>
        <begin position="2"/>
        <end position="128"/>
    </location>
</feature>
<name>A0ABC9A4J6_9POAL</name>
<dbReference type="SUPFAM" id="SSF52833">
    <property type="entry name" value="Thioredoxin-like"/>
    <property type="match status" value="1"/>
</dbReference>
<keyword evidence="3" id="KW-0808">Transferase</keyword>
<dbReference type="EMBL" id="OZ075130">
    <property type="protein sequence ID" value="CAL4972285.1"/>
    <property type="molecule type" value="Genomic_DNA"/>
</dbReference>
<sequence length="263" mass="29265">MAPRKLYGMPLSPNVVRVATVLNEKGLDFEIVPVDLRTGAHKQPEFIALNVRPPSFPLVLIFLAANGFNFSYYKRRRACDFCCPLICGLLPCRSQPFGQIPALEDGDDVLYESRAINRYIASKYKSEGTALLPEAASAKLEVWLEVESHHFYPNVSPLVFQLLIRPMMGGAPDPVVVDKHAHQLAKVLDVYEDHLAKNKYLAGDEFSLADANHMSYLFCLTKTPKAGLVDDRPHVKAWWEDIAARPAFKKTVAAIPLPPPPSA</sequence>
<dbReference type="GO" id="GO:0009636">
    <property type="term" value="P:response to toxic substance"/>
    <property type="evidence" value="ECO:0007669"/>
    <property type="project" value="UniProtKB-ARBA"/>
</dbReference>
<dbReference type="Gene3D" id="3.40.30.10">
    <property type="entry name" value="Glutaredoxin"/>
    <property type="match status" value="1"/>
</dbReference>